<keyword evidence="2" id="KW-0472">Membrane</keyword>
<keyword evidence="5" id="KW-1185">Reference proteome</keyword>
<dbReference type="Proteomes" id="UP000319865">
    <property type="component" value="Unassembled WGS sequence"/>
</dbReference>
<evidence type="ECO:0000259" key="3">
    <source>
        <dbReference type="Pfam" id="PF07331"/>
    </source>
</evidence>
<proteinExistence type="predicted"/>
<name>A0A543P9X3_9ACTN</name>
<keyword evidence="2" id="KW-0812">Transmembrane</keyword>
<dbReference type="AlphaFoldDB" id="A0A543P9X3"/>
<organism evidence="4 5">
    <name type="scientific">Blastococcus colisei</name>
    <dbReference type="NCBI Taxonomy" id="1564162"/>
    <lineage>
        <taxon>Bacteria</taxon>
        <taxon>Bacillati</taxon>
        <taxon>Actinomycetota</taxon>
        <taxon>Actinomycetes</taxon>
        <taxon>Geodermatophilales</taxon>
        <taxon>Geodermatophilaceae</taxon>
        <taxon>Blastococcus</taxon>
    </lineage>
</organism>
<evidence type="ECO:0000313" key="4">
    <source>
        <dbReference type="EMBL" id="TQN40879.1"/>
    </source>
</evidence>
<feature type="transmembrane region" description="Helical" evidence="2">
    <location>
        <begin position="63"/>
        <end position="83"/>
    </location>
</feature>
<evidence type="ECO:0000256" key="2">
    <source>
        <dbReference type="SAM" id="Phobius"/>
    </source>
</evidence>
<evidence type="ECO:0000313" key="5">
    <source>
        <dbReference type="Proteomes" id="UP000319865"/>
    </source>
</evidence>
<accession>A0A543P9X3</accession>
<feature type="transmembrane region" description="Helical" evidence="2">
    <location>
        <begin position="30"/>
        <end position="51"/>
    </location>
</feature>
<dbReference type="RefSeq" id="WP_142023693.1">
    <property type="nucleotide sequence ID" value="NZ_VFQE01000001.1"/>
</dbReference>
<sequence length="187" mass="20259">MTRPDGPIRAAGVATPSAADQPRARRRLPVVDLVVSLGLGALFANAFLISTDWSVRAGLFPRMVTGLGMALALLHVIMLVLRARTAAPAVEQRVDADDEAEEDVEYVFAHAGGRAWAGSLAWVAAFFVGLYVLGLFVTAPLFAFGYLRFSVRRSWVFSLVYAVAVFAVLYLAFELALQLQVPPGLFF</sequence>
<feature type="transmembrane region" description="Helical" evidence="2">
    <location>
        <begin position="155"/>
        <end position="177"/>
    </location>
</feature>
<feature type="domain" description="DUF1468" evidence="3">
    <location>
        <begin position="37"/>
        <end position="182"/>
    </location>
</feature>
<keyword evidence="2" id="KW-1133">Transmembrane helix</keyword>
<feature type="transmembrane region" description="Helical" evidence="2">
    <location>
        <begin position="120"/>
        <end position="143"/>
    </location>
</feature>
<dbReference type="EMBL" id="VFQE01000001">
    <property type="protein sequence ID" value="TQN40879.1"/>
    <property type="molecule type" value="Genomic_DNA"/>
</dbReference>
<dbReference type="Pfam" id="PF07331">
    <property type="entry name" value="TctB"/>
    <property type="match status" value="1"/>
</dbReference>
<feature type="region of interest" description="Disordered" evidence="1">
    <location>
        <begin position="1"/>
        <end position="20"/>
    </location>
</feature>
<evidence type="ECO:0000256" key="1">
    <source>
        <dbReference type="SAM" id="MobiDB-lite"/>
    </source>
</evidence>
<comment type="caution">
    <text evidence="4">The sequence shown here is derived from an EMBL/GenBank/DDBJ whole genome shotgun (WGS) entry which is preliminary data.</text>
</comment>
<protein>
    <submittedName>
        <fullName evidence="4">Tripartite tricarboxylate transporter TctB family protein</fullName>
    </submittedName>
</protein>
<gene>
    <name evidence="4" type="ORF">FHU33_0230</name>
</gene>
<dbReference type="OrthoDB" id="5193515at2"/>
<reference evidence="4 5" key="1">
    <citation type="submission" date="2019-06" db="EMBL/GenBank/DDBJ databases">
        <title>Sequencing the genomes of 1000 actinobacteria strains.</title>
        <authorList>
            <person name="Klenk H.-P."/>
        </authorList>
    </citation>
    <scope>NUCLEOTIDE SEQUENCE [LARGE SCALE GENOMIC DNA]</scope>
    <source>
        <strain evidence="4 5">DSM 46837</strain>
    </source>
</reference>
<dbReference type="InterPro" id="IPR009936">
    <property type="entry name" value="DUF1468"/>
</dbReference>